<comment type="subcellular location">
    <subcellularLocation>
        <location evidence="3">Membrane</location>
    </subcellularLocation>
</comment>
<keyword evidence="9" id="KW-0288">FMN</keyword>
<evidence type="ECO:0000256" key="6">
    <source>
        <dbReference type="ARBA" id="ARBA00012791"/>
    </source>
</evidence>
<evidence type="ECO:0000256" key="8">
    <source>
        <dbReference type="ARBA" id="ARBA00022630"/>
    </source>
</evidence>
<evidence type="ECO:0000259" key="15">
    <source>
        <dbReference type="Pfam" id="PF01180"/>
    </source>
</evidence>
<dbReference type="NCBIfam" id="NF003652">
    <property type="entry name" value="PRK05286.2-5"/>
    <property type="match status" value="1"/>
</dbReference>
<keyword evidence="17" id="KW-1185">Reference proteome</keyword>
<evidence type="ECO:0000313" key="16">
    <source>
        <dbReference type="EMBL" id="MEE8659020.1"/>
    </source>
</evidence>
<evidence type="ECO:0000256" key="4">
    <source>
        <dbReference type="ARBA" id="ARBA00005161"/>
    </source>
</evidence>
<comment type="similarity">
    <text evidence="5">Belongs to the dihydroorotate dehydrogenase family. Type 2 subfamily.</text>
</comment>
<comment type="cofactor">
    <cofactor evidence="1">
        <name>FMN</name>
        <dbReference type="ChEBI" id="CHEBI:58210"/>
    </cofactor>
</comment>
<evidence type="ECO:0000256" key="12">
    <source>
        <dbReference type="ARBA" id="ARBA00023136"/>
    </source>
</evidence>
<evidence type="ECO:0000256" key="1">
    <source>
        <dbReference type="ARBA" id="ARBA00001917"/>
    </source>
</evidence>
<dbReference type="SUPFAM" id="SSF51395">
    <property type="entry name" value="FMN-linked oxidoreductases"/>
    <property type="match status" value="1"/>
</dbReference>
<dbReference type="EC" id="1.3.5.2" evidence="6 14"/>
<evidence type="ECO:0000256" key="5">
    <source>
        <dbReference type="ARBA" id="ARBA00005359"/>
    </source>
</evidence>
<keyword evidence="8" id="KW-0285">Flavoprotein</keyword>
<dbReference type="NCBIfam" id="NF003645">
    <property type="entry name" value="PRK05286.1-2"/>
    <property type="match status" value="1"/>
</dbReference>
<evidence type="ECO:0000256" key="10">
    <source>
        <dbReference type="ARBA" id="ARBA00022975"/>
    </source>
</evidence>
<keyword evidence="11" id="KW-0560">Oxidoreductase</keyword>
<sequence>MFSSCVSRVATRFLHALAPETAHHVAIRLLSLGLYPAAKSDSPRLATQCLNMNLANPIGLAAGFDKDCRAARALSRMGFGFVECGTVTPRPQPGNPRPRLFRLPEDNAIINRLGFNSGGTEAFLRRLRHIREMEAKQSGHAQIGVNLGINKEGARPERDYAQSAASFSLLADYLTINLSSPNTPGLRDLQGARSIAGILQAVRKGTPLHPPLLVKIAPDLAREALDDIVEACVDNGAAGLIVSNTTVRRPHGLASPHQHEAGGLSGRPLSQLAITTLRDVARLNRGRLTLISSGGIETGFDVLARLRAGADLVQLYSAFVLHGPAMISRIKRELLHEMSRSGFETIKDVIADRNF</sequence>
<reference evidence="16 17" key="1">
    <citation type="submission" date="2023-10" db="EMBL/GenBank/DDBJ databases">
        <title>Sorlinia euscelidii gen. nov., sp. nov., an acetic acid bacteria isolated from the gut of Euscelidius variegatus emitter.</title>
        <authorList>
            <person name="Michoud G."/>
            <person name="Marasco R."/>
            <person name="Seferji K."/>
            <person name="Gonella E."/>
            <person name="Garuglieri E."/>
            <person name="Alma A."/>
            <person name="Mapelli F."/>
            <person name="Borin S."/>
            <person name="Daffonchio D."/>
            <person name="Crotti E."/>
        </authorList>
    </citation>
    <scope>NUCLEOTIDE SEQUENCE [LARGE SCALE GENOMIC DNA]</scope>
    <source>
        <strain evidence="16 17">EV16P</strain>
    </source>
</reference>
<evidence type="ECO:0000256" key="2">
    <source>
        <dbReference type="ARBA" id="ARBA00003125"/>
    </source>
</evidence>
<dbReference type="RefSeq" id="WP_394819888.1">
    <property type="nucleotide sequence ID" value="NZ_JAWJZY010000003.1"/>
</dbReference>
<comment type="catalytic activity">
    <reaction evidence="13">
        <text>(S)-dihydroorotate + a quinone = orotate + a quinol</text>
        <dbReference type="Rhea" id="RHEA:30187"/>
        <dbReference type="ChEBI" id="CHEBI:24646"/>
        <dbReference type="ChEBI" id="CHEBI:30839"/>
        <dbReference type="ChEBI" id="CHEBI:30864"/>
        <dbReference type="ChEBI" id="CHEBI:132124"/>
        <dbReference type="EC" id="1.3.5.2"/>
    </reaction>
</comment>
<dbReference type="CDD" id="cd04738">
    <property type="entry name" value="DHOD_2_like"/>
    <property type="match status" value="1"/>
</dbReference>
<dbReference type="PANTHER" id="PTHR48109:SF4">
    <property type="entry name" value="DIHYDROOROTATE DEHYDROGENASE (QUINONE), MITOCHONDRIAL"/>
    <property type="match status" value="1"/>
</dbReference>
<dbReference type="Pfam" id="PF01180">
    <property type="entry name" value="DHO_dh"/>
    <property type="match status" value="1"/>
</dbReference>
<proteinExistence type="inferred from homology"/>
<keyword evidence="10" id="KW-0665">Pyrimidine biosynthesis</keyword>
<evidence type="ECO:0000256" key="7">
    <source>
        <dbReference type="ARBA" id="ARBA00018366"/>
    </source>
</evidence>
<comment type="pathway">
    <text evidence="4">Pyrimidine metabolism; UMP biosynthesis via de novo pathway; orotate from (S)-dihydroorotate (quinone route): step 1/1.</text>
</comment>
<dbReference type="InterPro" id="IPR013785">
    <property type="entry name" value="Aldolase_TIM"/>
</dbReference>
<evidence type="ECO:0000313" key="17">
    <source>
        <dbReference type="Proteomes" id="UP001312908"/>
    </source>
</evidence>
<evidence type="ECO:0000256" key="11">
    <source>
        <dbReference type="ARBA" id="ARBA00023002"/>
    </source>
</evidence>
<dbReference type="Proteomes" id="UP001312908">
    <property type="component" value="Unassembled WGS sequence"/>
</dbReference>
<dbReference type="InterPro" id="IPR050074">
    <property type="entry name" value="DHO_dehydrogenase"/>
</dbReference>
<dbReference type="PROSITE" id="PS00912">
    <property type="entry name" value="DHODEHASE_2"/>
    <property type="match status" value="1"/>
</dbReference>
<comment type="caution">
    <text evidence="16">The sequence shown here is derived from an EMBL/GenBank/DDBJ whole genome shotgun (WGS) entry which is preliminary data.</text>
</comment>
<dbReference type="EMBL" id="JAWJZY010000003">
    <property type="protein sequence ID" value="MEE8659020.1"/>
    <property type="molecule type" value="Genomic_DNA"/>
</dbReference>
<evidence type="ECO:0000256" key="9">
    <source>
        <dbReference type="ARBA" id="ARBA00022643"/>
    </source>
</evidence>
<organism evidence="16 17">
    <name type="scientific">Sorlinia euscelidii</name>
    <dbReference type="NCBI Taxonomy" id="3081148"/>
    <lineage>
        <taxon>Bacteria</taxon>
        <taxon>Pseudomonadati</taxon>
        <taxon>Pseudomonadota</taxon>
        <taxon>Alphaproteobacteria</taxon>
        <taxon>Acetobacterales</taxon>
        <taxon>Acetobacteraceae</taxon>
        <taxon>Sorlinia</taxon>
    </lineage>
</organism>
<dbReference type="PROSITE" id="PS00911">
    <property type="entry name" value="DHODEHASE_1"/>
    <property type="match status" value="1"/>
</dbReference>
<evidence type="ECO:0000256" key="14">
    <source>
        <dbReference type="NCBIfam" id="TIGR01036"/>
    </source>
</evidence>
<dbReference type="Gene3D" id="3.20.20.70">
    <property type="entry name" value="Aldolase class I"/>
    <property type="match status" value="1"/>
</dbReference>
<dbReference type="PIRSF" id="PIRSF000164">
    <property type="entry name" value="DHO_oxidase"/>
    <property type="match status" value="1"/>
</dbReference>
<name>A0ABU7U3G8_9PROT</name>
<keyword evidence="12" id="KW-0472">Membrane</keyword>
<evidence type="ECO:0000256" key="13">
    <source>
        <dbReference type="ARBA" id="ARBA00048639"/>
    </source>
</evidence>
<evidence type="ECO:0000256" key="3">
    <source>
        <dbReference type="ARBA" id="ARBA00004370"/>
    </source>
</evidence>
<dbReference type="InterPro" id="IPR005719">
    <property type="entry name" value="Dihydroorotate_DH_2"/>
</dbReference>
<dbReference type="PANTHER" id="PTHR48109">
    <property type="entry name" value="DIHYDROOROTATE DEHYDROGENASE (QUINONE), MITOCHONDRIAL-RELATED"/>
    <property type="match status" value="1"/>
</dbReference>
<gene>
    <name evidence="16" type="ORF">DOFOFD_08345</name>
</gene>
<dbReference type="InterPro" id="IPR001295">
    <property type="entry name" value="Dihydroorotate_DH_CS"/>
</dbReference>
<dbReference type="InterPro" id="IPR012135">
    <property type="entry name" value="Dihydroorotate_DH_1_2"/>
</dbReference>
<dbReference type="NCBIfam" id="TIGR01036">
    <property type="entry name" value="pyrD_sub2"/>
    <property type="match status" value="1"/>
</dbReference>
<comment type="function">
    <text evidence="2">Catalyzes the conversion of dihydroorotate to orotate with quinone as electron acceptor.</text>
</comment>
<accession>A0ABU7U3G8</accession>
<feature type="domain" description="Dihydroorotate dehydrogenase catalytic" evidence="15">
    <location>
        <begin position="45"/>
        <end position="338"/>
    </location>
</feature>
<dbReference type="InterPro" id="IPR005720">
    <property type="entry name" value="Dihydroorotate_DH_cat"/>
</dbReference>
<protein>
    <recommendedName>
        <fullName evidence="7 14">Dihydroorotate dehydrogenase (quinone)</fullName>
        <ecNumber evidence="6 14">1.3.5.2</ecNumber>
    </recommendedName>
</protein>